<evidence type="ECO:0000313" key="1">
    <source>
        <dbReference type="EMBL" id="SVE38669.1"/>
    </source>
</evidence>
<feature type="non-terminal residue" evidence="1">
    <location>
        <position position="83"/>
    </location>
</feature>
<reference evidence="1" key="1">
    <citation type="submission" date="2018-05" db="EMBL/GenBank/DDBJ databases">
        <authorList>
            <person name="Lanie J.A."/>
            <person name="Ng W.-L."/>
            <person name="Kazmierczak K.M."/>
            <person name="Andrzejewski T.M."/>
            <person name="Davidsen T.M."/>
            <person name="Wayne K.J."/>
            <person name="Tettelin H."/>
            <person name="Glass J.I."/>
            <person name="Rusch D."/>
            <person name="Podicherti R."/>
            <person name="Tsui H.-C.T."/>
            <person name="Winkler M.E."/>
        </authorList>
    </citation>
    <scope>NUCLEOTIDE SEQUENCE</scope>
</reference>
<organism evidence="1">
    <name type="scientific">marine metagenome</name>
    <dbReference type="NCBI Taxonomy" id="408172"/>
    <lineage>
        <taxon>unclassified sequences</taxon>
        <taxon>metagenomes</taxon>
        <taxon>ecological metagenomes</taxon>
    </lineage>
</organism>
<name>A0A383D338_9ZZZZ</name>
<protein>
    <submittedName>
        <fullName evidence="1">Uncharacterized protein</fullName>
    </submittedName>
</protein>
<gene>
    <name evidence="1" type="ORF">METZ01_LOCUS491523</name>
</gene>
<accession>A0A383D338</accession>
<dbReference type="AlphaFoldDB" id="A0A383D338"/>
<dbReference type="EMBL" id="UINC01213751">
    <property type="protein sequence ID" value="SVE38669.1"/>
    <property type="molecule type" value="Genomic_DNA"/>
</dbReference>
<sequence>MNFYYKNIELLKITQPTLADRLVQNKNEKIVHVVLSKDGNPIPQVGTISLHSNYYPIKEASESISNYKLKEQQRPVVYGLGFG</sequence>
<proteinExistence type="predicted"/>